<evidence type="ECO:0000313" key="2">
    <source>
        <dbReference type="Proteomes" id="UP000315947"/>
    </source>
</evidence>
<gene>
    <name evidence="1" type="ORF">FM037_04750</name>
</gene>
<organism evidence="1 2">
    <name type="scientific">Shewanella psychropiezotolerans</name>
    <dbReference type="NCBI Taxonomy" id="2593655"/>
    <lineage>
        <taxon>Bacteria</taxon>
        <taxon>Pseudomonadati</taxon>
        <taxon>Pseudomonadota</taxon>
        <taxon>Gammaproteobacteria</taxon>
        <taxon>Alteromonadales</taxon>
        <taxon>Shewanellaceae</taxon>
        <taxon>Shewanella</taxon>
    </lineage>
</organism>
<evidence type="ECO:0000313" key="1">
    <source>
        <dbReference type="EMBL" id="QDO82671.1"/>
    </source>
</evidence>
<keyword evidence="2" id="KW-1185">Reference proteome</keyword>
<dbReference type="RefSeq" id="WP_144045059.1">
    <property type="nucleotide sequence ID" value="NZ_CP041614.1"/>
</dbReference>
<dbReference type="Proteomes" id="UP000315947">
    <property type="component" value="Chromosome"/>
</dbReference>
<protein>
    <submittedName>
        <fullName evidence="1">Uncharacterized protein</fullName>
    </submittedName>
</protein>
<sequence length="210" mass="24320">MVKSKNNEIVTNADLINIKLYARYAVLAPDSLKKTQFFLGYDNSDISLLSPESFHELFLEVNNNGRYWRSTIEAQFKSCLRSMKDLYQLHYPSLEEALEQLDKLLDEGKIVQNPLADLDLSDEQQTVINDVHRILYNAWYDLSYAEAENQSAANSLSAFRKNIDHTRILIIKKIEFIQYVDTSSLRALLYKLQDDFNFMLDFSISAEQAS</sequence>
<accession>A0ABX5X093</accession>
<name>A0ABX5X093_9GAMM</name>
<dbReference type="EMBL" id="CP041614">
    <property type="protein sequence ID" value="QDO82671.1"/>
    <property type="molecule type" value="Genomic_DNA"/>
</dbReference>
<reference evidence="1 2" key="1">
    <citation type="submission" date="2019-07" db="EMBL/GenBank/DDBJ databases">
        <title>Shewanella sp. YLB-06 whole genomic sequence.</title>
        <authorList>
            <person name="Yu L."/>
        </authorList>
    </citation>
    <scope>NUCLEOTIDE SEQUENCE [LARGE SCALE GENOMIC DNA]</scope>
    <source>
        <strain evidence="1 2">YLB-06</strain>
    </source>
</reference>
<proteinExistence type="predicted"/>